<proteinExistence type="predicted"/>
<protein>
    <submittedName>
        <fullName evidence="1">Type IV pilin-like G/H family protein</fullName>
    </submittedName>
</protein>
<gene>
    <name evidence="1" type="ORF">L3556_07940</name>
</gene>
<reference evidence="1" key="2">
    <citation type="submission" date="2022-01" db="EMBL/GenBank/DDBJ databases">
        <authorList>
            <person name="Zivanovic Y."/>
            <person name="Moreira D."/>
            <person name="Lopez-Garcia P."/>
        </authorList>
    </citation>
    <scope>NUCLEOTIDE SEQUENCE</scope>
    <source>
        <strain evidence="1">G9</strain>
    </source>
</reference>
<dbReference type="InterPro" id="IPR031975">
    <property type="entry name" value="Pilin_GH"/>
</dbReference>
<accession>A0ABT6EYH5</accession>
<evidence type="ECO:0000313" key="1">
    <source>
        <dbReference type="EMBL" id="MDG2990856.1"/>
    </source>
</evidence>
<dbReference type="RefSeq" id="WP_277866749.1">
    <property type="nucleotide sequence ID" value="NZ_JAKKUT010000002.1"/>
</dbReference>
<dbReference type="Pfam" id="PF16734">
    <property type="entry name" value="Pilin_GH"/>
    <property type="match status" value="1"/>
</dbReference>
<sequence>MIQVMEIKRFAYTMAGLGALTVILGSCTQARQTGTDIGTAIIQPQNQAKEAEAQISLRAMLRGQQAYFMENGRFTESLGDLGLGLPQETGTYHYEISLKSPPGNDQLVIVRAIAQDKTLRNHTAALGMGTGGNMTEVICQCKQPGESIWDPKLMNGQLQCGTDSEPII</sequence>
<keyword evidence="2" id="KW-1185">Reference proteome</keyword>
<evidence type="ECO:0000313" key="2">
    <source>
        <dbReference type="Proteomes" id="UP001154265"/>
    </source>
</evidence>
<dbReference type="Proteomes" id="UP001154265">
    <property type="component" value="Unassembled WGS sequence"/>
</dbReference>
<name>A0ABT6EYH5_9SYNE</name>
<dbReference type="EMBL" id="JAKKUT010000002">
    <property type="protein sequence ID" value="MDG2990856.1"/>
    <property type="molecule type" value="Genomic_DNA"/>
</dbReference>
<organism evidence="1 2">
    <name type="scientific">Candidatus Synechococcus calcipolaris G9</name>
    <dbReference type="NCBI Taxonomy" id="1497997"/>
    <lineage>
        <taxon>Bacteria</taxon>
        <taxon>Bacillati</taxon>
        <taxon>Cyanobacteriota</taxon>
        <taxon>Cyanophyceae</taxon>
        <taxon>Synechococcales</taxon>
        <taxon>Synechococcaceae</taxon>
        <taxon>Synechococcus</taxon>
    </lineage>
</organism>
<reference evidence="1" key="1">
    <citation type="journal article" date="2022" name="Genome Biol. Evol.">
        <title>A New Gene Family Diagnostic for Intracellular Biomineralization of Amorphous Ca Carbonates by Cyanobacteria.</title>
        <authorList>
            <person name="Benzerara K."/>
            <person name="Duprat E."/>
            <person name="Bitard-Feildel T."/>
            <person name="Caumes G."/>
            <person name="Cassier-Chauvat C."/>
            <person name="Chauvat F."/>
            <person name="Dezi M."/>
            <person name="Diop S.I."/>
            <person name="Gaschignard G."/>
            <person name="Gorgen S."/>
            <person name="Gugger M."/>
            <person name="Lopez-Garcia P."/>
            <person name="Millet M."/>
            <person name="Skouri-Panet F."/>
            <person name="Moreira D."/>
            <person name="Callebaut I."/>
        </authorList>
    </citation>
    <scope>NUCLEOTIDE SEQUENCE</scope>
    <source>
        <strain evidence="1">G9</strain>
    </source>
</reference>
<comment type="caution">
    <text evidence="1">The sequence shown here is derived from an EMBL/GenBank/DDBJ whole genome shotgun (WGS) entry which is preliminary data.</text>
</comment>